<keyword evidence="5 6" id="KW-0732">Signal</keyword>
<gene>
    <name evidence="7" type="ORF">VFH_VI159240</name>
</gene>
<evidence type="ECO:0000256" key="4">
    <source>
        <dbReference type="ARBA" id="ARBA00022525"/>
    </source>
</evidence>
<feature type="chain" id="PRO_5043100678" description="S-protein homolog" evidence="6">
    <location>
        <begin position="24"/>
        <end position="135"/>
    </location>
</feature>
<feature type="signal peptide" evidence="6">
    <location>
        <begin position="1"/>
        <end position="23"/>
    </location>
</feature>
<sequence length="135" mass="15595">MLKVLSLLSIILMIIAISVPTHGEVDWSPTKTNVRVENQLGTNVFIHCKSSDSDLGDHNVFNNDYVEWSFRANIRGTTSFSCALFWGDNVHQNIVIYDAKIDETLCISKCLRVLKPDGAYFYHQYKDSWEKRYSW</sequence>
<evidence type="ECO:0000256" key="6">
    <source>
        <dbReference type="RuleBase" id="RU367044"/>
    </source>
</evidence>
<accession>A0AAV1B9B0</accession>
<protein>
    <recommendedName>
        <fullName evidence="6">S-protein homolog</fullName>
    </recommendedName>
</protein>
<dbReference type="InterPro" id="IPR010264">
    <property type="entry name" value="Self-incomp_S1"/>
</dbReference>
<dbReference type="Proteomes" id="UP001157006">
    <property type="component" value="Chromosome 6"/>
</dbReference>
<dbReference type="EMBL" id="OX451741">
    <property type="protein sequence ID" value="CAI8619199.1"/>
    <property type="molecule type" value="Genomic_DNA"/>
</dbReference>
<keyword evidence="3 6" id="KW-0713">Self-incompatibility</keyword>
<dbReference type="PANTHER" id="PTHR31232:SF156">
    <property type="entry name" value="PLANT SELF-INCOMPATIBILITY PROTEIN S1 FAMILY-RELATED"/>
    <property type="match status" value="1"/>
</dbReference>
<evidence type="ECO:0000256" key="5">
    <source>
        <dbReference type="ARBA" id="ARBA00022729"/>
    </source>
</evidence>
<comment type="subcellular location">
    <subcellularLocation>
        <location evidence="1 6">Secreted</location>
    </subcellularLocation>
</comment>
<evidence type="ECO:0000256" key="2">
    <source>
        <dbReference type="ARBA" id="ARBA00005581"/>
    </source>
</evidence>
<evidence type="ECO:0000256" key="1">
    <source>
        <dbReference type="ARBA" id="ARBA00004613"/>
    </source>
</evidence>
<evidence type="ECO:0000313" key="7">
    <source>
        <dbReference type="EMBL" id="CAI8619199.1"/>
    </source>
</evidence>
<keyword evidence="4 6" id="KW-0964">Secreted</keyword>
<dbReference type="GO" id="GO:0060320">
    <property type="term" value="P:rejection of self pollen"/>
    <property type="evidence" value="ECO:0007669"/>
    <property type="project" value="UniProtKB-KW"/>
</dbReference>
<dbReference type="Pfam" id="PF05938">
    <property type="entry name" value="Self-incomp_S1"/>
    <property type="match status" value="1"/>
</dbReference>
<dbReference type="AlphaFoldDB" id="A0AAV1B9B0"/>
<reference evidence="7 8" key="1">
    <citation type="submission" date="2023-01" db="EMBL/GenBank/DDBJ databases">
        <authorList>
            <person name="Kreplak J."/>
        </authorList>
    </citation>
    <scope>NUCLEOTIDE SEQUENCE [LARGE SCALE GENOMIC DNA]</scope>
</reference>
<evidence type="ECO:0000256" key="3">
    <source>
        <dbReference type="ARBA" id="ARBA00022471"/>
    </source>
</evidence>
<comment type="similarity">
    <text evidence="2 6">Belongs to the plant self-incompatibility (S1) protein family.</text>
</comment>
<dbReference type="GO" id="GO:0005576">
    <property type="term" value="C:extracellular region"/>
    <property type="evidence" value="ECO:0007669"/>
    <property type="project" value="UniProtKB-SubCell"/>
</dbReference>
<evidence type="ECO:0000313" key="8">
    <source>
        <dbReference type="Proteomes" id="UP001157006"/>
    </source>
</evidence>
<proteinExistence type="inferred from homology"/>
<organism evidence="7 8">
    <name type="scientific">Vicia faba</name>
    <name type="common">Broad bean</name>
    <name type="synonym">Faba vulgaris</name>
    <dbReference type="NCBI Taxonomy" id="3906"/>
    <lineage>
        <taxon>Eukaryota</taxon>
        <taxon>Viridiplantae</taxon>
        <taxon>Streptophyta</taxon>
        <taxon>Embryophyta</taxon>
        <taxon>Tracheophyta</taxon>
        <taxon>Spermatophyta</taxon>
        <taxon>Magnoliopsida</taxon>
        <taxon>eudicotyledons</taxon>
        <taxon>Gunneridae</taxon>
        <taxon>Pentapetalae</taxon>
        <taxon>rosids</taxon>
        <taxon>fabids</taxon>
        <taxon>Fabales</taxon>
        <taxon>Fabaceae</taxon>
        <taxon>Papilionoideae</taxon>
        <taxon>50 kb inversion clade</taxon>
        <taxon>NPAAA clade</taxon>
        <taxon>Hologalegina</taxon>
        <taxon>IRL clade</taxon>
        <taxon>Fabeae</taxon>
        <taxon>Vicia</taxon>
    </lineage>
</organism>
<dbReference type="PANTHER" id="PTHR31232">
    <property type="match status" value="1"/>
</dbReference>
<name>A0AAV1B9B0_VICFA</name>
<keyword evidence="8" id="KW-1185">Reference proteome</keyword>